<dbReference type="PANTHER" id="PTHR46093">
    <property type="entry name" value="ACYL-COA-BINDING DOMAIN-CONTAINING PROTEIN 5"/>
    <property type="match status" value="1"/>
</dbReference>
<protein>
    <recommendedName>
        <fullName evidence="6">Galactose oxidase</fullName>
    </recommendedName>
</protein>
<keyword evidence="1" id="KW-0880">Kelch repeat</keyword>
<dbReference type="SUPFAM" id="SSF117281">
    <property type="entry name" value="Kelch motif"/>
    <property type="match status" value="1"/>
</dbReference>
<comment type="caution">
    <text evidence="4">The sequence shown here is derived from an EMBL/GenBank/DDBJ whole genome shotgun (WGS) entry which is preliminary data.</text>
</comment>
<dbReference type="InterPro" id="IPR015915">
    <property type="entry name" value="Kelch-typ_b-propeller"/>
</dbReference>
<dbReference type="Pfam" id="PF24681">
    <property type="entry name" value="Kelch_KLHDC2_KLHL20_DRC7"/>
    <property type="match status" value="1"/>
</dbReference>
<evidence type="ECO:0000313" key="4">
    <source>
        <dbReference type="EMBL" id="GAA5808439.1"/>
    </source>
</evidence>
<keyword evidence="3" id="KW-0812">Transmembrane</keyword>
<dbReference type="PANTHER" id="PTHR46093:SF18">
    <property type="entry name" value="FIBRONECTIN TYPE-III DOMAIN-CONTAINING PROTEIN"/>
    <property type="match status" value="1"/>
</dbReference>
<evidence type="ECO:0000313" key="5">
    <source>
        <dbReference type="Proteomes" id="UP001473302"/>
    </source>
</evidence>
<evidence type="ECO:0000256" key="1">
    <source>
        <dbReference type="ARBA" id="ARBA00022441"/>
    </source>
</evidence>
<organism evidence="4 5">
    <name type="scientific">Mucor flavus</name>
    <dbReference type="NCBI Taxonomy" id="439312"/>
    <lineage>
        <taxon>Eukaryota</taxon>
        <taxon>Fungi</taxon>
        <taxon>Fungi incertae sedis</taxon>
        <taxon>Mucoromycota</taxon>
        <taxon>Mucoromycotina</taxon>
        <taxon>Mucoromycetes</taxon>
        <taxon>Mucorales</taxon>
        <taxon>Mucorineae</taxon>
        <taxon>Mucoraceae</taxon>
        <taxon>Mucor</taxon>
    </lineage>
</organism>
<keyword evidence="2" id="KW-0677">Repeat</keyword>
<feature type="transmembrane region" description="Helical" evidence="3">
    <location>
        <begin position="378"/>
        <end position="398"/>
    </location>
</feature>
<dbReference type="Proteomes" id="UP001473302">
    <property type="component" value="Unassembled WGS sequence"/>
</dbReference>
<gene>
    <name evidence="4" type="ORF">MFLAVUS_001830</name>
</gene>
<reference evidence="4 5" key="1">
    <citation type="submission" date="2024-04" db="EMBL/GenBank/DDBJ databases">
        <title>genome sequences of Mucor flavus KT1a and Helicostylum pulchrum KT1b strains isolated from the surface of a dry-aged beef.</title>
        <authorList>
            <person name="Toyotome T."/>
            <person name="Hosono M."/>
            <person name="Torimaru M."/>
            <person name="Fukuda K."/>
            <person name="Mikami N."/>
        </authorList>
    </citation>
    <scope>NUCLEOTIDE SEQUENCE [LARGE SCALE GENOMIC DNA]</scope>
    <source>
        <strain evidence="4 5">KT1a</strain>
    </source>
</reference>
<sequence length="484" mass="52780">MYHLDIHNQATDSLNGMINKWEEDQVDSSSETATEYRYDSGFIALPNGLEMLFQGGTNDKNYAMIDKTATYNAETNTWGTVPSYNDTKNGGVRQISAQATVYIPTMDSIGFYGGKEYHARLDTGYITASGQTLPNNLAYSYASKRNPGYKQVESYVGFYYLTLFNLKTHAWTVVTAEPPKLNGLLYMVSFQTATFHPRSGKIYYIGGLYKTSESGDSLSVPFSFANTYDTVGATWGNQTLNASPNNNIPIARHLHTATMASTNEDIVVYGGTNLPEDSKPNALMDYVYVLNLETHTWIPHDITAPVGSPGPRYYHSAVLVDDISLFILFGMTKEKTATNTMLALDLRNISSLAFSETYPFSGSSVTSSDNSSNGLSSGAIAGIAVGAVALILIIAAVIKRASSEEKMEEMPVDWDHIEGIYKEDPPSSSVNVRDSRSPTATMLSSPLVPFSLTDNNATVTSTQSPVVVPDVCTTKPDAVNEHLK</sequence>
<accession>A0ABP9YNJ5</accession>
<dbReference type="EMBL" id="BAABUK010000003">
    <property type="protein sequence ID" value="GAA5808439.1"/>
    <property type="molecule type" value="Genomic_DNA"/>
</dbReference>
<keyword evidence="5" id="KW-1185">Reference proteome</keyword>
<keyword evidence="3" id="KW-1133">Transmembrane helix</keyword>
<proteinExistence type="predicted"/>
<evidence type="ECO:0008006" key="6">
    <source>
        <dbReference type="Google" id="ProtNLM"/>
    </source>
</evidence>
<name>A0ABP9YNJ5_9FUNG</name>
<evidence type="ECO:0000256" key="3">
    <source>
        <dbReference type="SAM" id="Phobius"/>
    </source>
</evidence>
<keyword evidence="3" id="KW-0472">Membrane</keyword>
<dbReference type="Gene3D" id="2.120.10.80">
    <property type="entry name" value="Kelch-type beta propeller"/>
    <property type="match status" value="1"/>
</dbReference>
<evidence type="ECO:0000256" key="2">
    <source>
        <dbReference type="ARBA" id="ARBA00022737"/>
    </source>
</evidence>